<reference evidence="3 4" key="1">
    <citation type="submission" date="2018-11" db="EMBL/GenBank/DDBJ databases">
        <authorList>
            <person name="Criscuolo A."/>
        </authorList>
    </citation>
    <scope>NUCLEOTIDE SEQUENCE [LARGE SCALE GENOMIC DNA]</scope>
    <source>
        <strain evidence="3">ACIP111625</strain>
    </source>
</reference>
<feature type="transmembrane region" description="Helical" evidence="2">
    <location>
        <begin position="159"/>
        <end position="178"/>
    </location>
</feature>
<feature type="transmembrane region" description="Helical" evidence="2">
    <location>
        <begin position="212"/>
        <end position="230"/>
    </location>
</feature>
<keyword evidence="2" id="KW-1133">Transmembrane helix</keyword>
<evidence type="ECO:0000256" key="1">
    <source>
        <dbReference type="SAM" id="MobiDB-lite"/>
    </source>
</evidence>
<evidence type="ECO:0000313" key="4">
    <source>
        <dbReference type="Proteomes" id="UP000277498"/>
    </source>
</evidence>
<keyword evidence="2" id="KW-0812">Transmembrane</keyword>
<organism evidence="3 4">
    <name type="scientific">Pseudogemmobacter humi</name>
    <dbReference type="NCBI Taxonomy" id="2483812"/>
    <lineage>
        <taxon>Bacteria</taxon>
        <taxon>Pseudomonadati</taxon>
        <taxon>Pseudomonadota</taxon>
        <taxon>Alphaproteobacteria</taxon>
        <taxon>Rhodobacterales</taxon>
        <taxon>Paracoccaceae</taxon>
        <taxon>Pseudogemmobacter</taxon>
    </lineage>
</organism>
<evidence type="ECO:0000313" key="3">
    <source>
        <dbReference type="EMBL" id="VDC19056.1"/>
    </source>
</evidence>
<feature type="transmembrane region" description="Helical" evidence="2">
    <location>
        <begin position="106"/>
        <end position="123"/>
    </location>
</feature>
<keyword evidence="4" id="KW-1185">Reference proteome</keyword>
<dbReference type="EMBL" id="UXAW01000026">
    <property type="protein sequence ID" value="VDC19056.1"/>
    <property type="molecule type" value="Genomic_DNA"/>
</dbReference>
<feature type="transmembrane region" description="Helical" evidence="2">
    <location>
        <begin position="236"/>
        <end position="253"/>
    </location>
</feature>
<proteinExistence type="predicted"/>
<dbReference type="AlphaFoldDB" id="A0A3P5WUT3"/>
<dbReference type="Proteomes" id="UP000277498">
    <property type="component" value="Unassembled WGS sequence"/>
</dbReference>
<feature type="transmembrane region" description="Helical" evidence="2">
    <location>
        <begin position="34"/>
        <end position="58"/>
    </location>
</feature>
<protein>
    <recommendedName>
        <fullName evidence="5">TspO/MBR family protein</fullName>
    </recommendedName>
</protein>
<feature type="transmembrane region" description="Helical" evidence="2">
    <location>
        <begin position="129"/>
        <end position="147"/>
    </location>
</feature>
<name>A0A3P5WUT3_9RHOB</name>
<sequence>MAAPAPLPRWRHSTGAPERFAPEKRATPSRKDALSILVLILAVAFAVSPWVSGGFAGFRPGQFPVTDRWPAQPASWAFSIWGPIYIALIIATIIGVMCGGADWERAAKPLTVSLAVGVFWVAAANRAPLPATIMTVSMATFAILAWVRRGQSLWQRLPLGLYAGWLTAASGVAISAALTGYGILPAQTAAILMLLEVLAVGLMILARPDSDWTCAPALLWALTGVIAANLEPMNTTIVAVASLGLVLLLATLWRQLAR</sequence>
<feature type="region of interest" description="Disordered" evidence="1">
    <location>
        <begin position="1"/>
        <end position="26"/>
    </location>
</feature>
<feature type="transmembrane region" description="Helical" evidence="2">
    <location>
        <begin position="78"/>
        <end position="99"/>
    </location>
</feature>
<feature type="transmembrane region" description="Helical" evidence="2">
    <location>
        <begin position="184"/>
        <end position="205"/>
    </location>
</feature>
<evidence type="ECO:0000256" key="2">
    <source>
        <dbReference type="SAM" id="Phobius"/>
    </source>
</evidence>
<keyword evidence="2" id="KW-0472">Membrane</keyword>
<accession>A0A3P5WUT3</accession>
<evidence type="ECO:0008006" key="5">
    <source>
        <dbReference type="Google" id="ProtNLM"/>
    </source>
</evidence>
<gene>
    <name evidence="3" type="ORF">XINFAN_00056</name>
</gene>